<dbReference type="Gene3D" id="2.70.70.10">
    <property type="entry name" value="Glucose Permease (Domain IIA)"/>
    <property type="match status" value="1"/>
</dbReference>
<protein>
    <submittedName>
        <fullName evidence="11">Septal ring factor EnvC, activator of murein hydrolases AmiA and AmiB</fullName>
    </submittedName>
</protein>
<dbReference type="EMBL" id="OBEL01000003">
    <property type="protein sequence ID" value="SNZ19707.1"/>
    <property type="molecule type" value="Genomic_DNA"/>
</dbReference>
<feature type="domain" description="M23ase beta-sheet core" evidence="10">
    <location>
        <begin position="354"/>
        <end position="456"/>
    </location>
</feature>
<dbReference type="InterPro" id="IPR011055">
    <property type="entry name" value="Dup_hybrid_motif"/>
</dbReference>
<dbReference type="CDD" id="cd12797">
    <property type="entry name" value="M23_peptidase"/>
    <property type="match status" value="1"/>
</dbReference>
<organism evidence="11 12">
    <name type="scientific">Cohaesibacter gelatinilyticus</name>
    <dbReference type="NCBI Taxonomy" id="372072"/>
    <lineage>
        <taxon>Bacteria</taxon>
        <taxon>Pseudomonadati</taxon>
        <taxon>Pseudomonadota</taxon>
        <taxon>Alphaproteobacteria</taxon>
        <taxon>Hyphomicrobiales</taxon>
        <taxon>Cohaesibacteraceae</taxon>
    </lineage>
</organism>
<keyword evidence="4 11" id="KW-0378">Hydrolase</keyword>
<keyword evidence="5" id="KW-0862">Zinc</keyword>
<keyword evidence="7" id="KW-0175">Coiled coil</keyword>
<dbReference type="PANTHER" id="PTHR21666:SF288">
    <property type="entry name" value="CELL DIVISION PROTEIN YTFB"/>
    <property type="match status" value="1"/>
</dbReference>
<dbReference type="GO" id="GO:0046872">
    <property type="term" value="F:metal ion binding"/>
    <property type="evidence" value="ECO:0007669"/>
    <property type="project" value="UniProtKB-KW"/>
</dbReference>
<dbReference type="AlphaFoldDB" id="A0A285PER2"/>
<keyword evidence="9" id="KW-0732">Signal</keyword>
<dbReference type="RefSeq" id="WP_097154100.1">
    <property type="nucleotide sequence ID" value="NZ_OBEL01000003.1"/>
</dbReference>
<evidence type="ECO:0000256" key="1">
    <source>
        <dbReference type="ARBA" id="ARBA00001947"/>
    </source>
</evidence>
<evidence type="ECO:0000313" key="12">
    <source>
        <dbReference type="Proteomes" id="UP000219439"/>
    </source>
</evidence>
<dbReference type="PANTHER" id="PTHR21666">
    <property type="entry name" value="PEPTIDASE-RELATED"/>
    <property type="match status" value="1"/>
</dbReference>
<reference evidence="11 12" key="1">
    <citation type="submission" date="2017-09" db="EMBL/GenBank/DDBJ databases">
        <authorList>
            <person name="Ehlers B."/>
            <person name="Leendertz F.H."/>
        </authorList>
    </citation>
    <scope>NUCLEOTIDE SEQUENCE [LARGE SCALE GENOMIC DNA]</scope>
    <source>
        <strain evidence="11 12">DSM 18289</strain>
    </source>
</reference>
<dbReference type="GO" id="GO:0006508">
    <property type="term" value="P:proteolysis"/>
    <property type="evidence" value="ECO:0007669"/>
    <property type="project" value="UniProtKB-KW"/>
</dbReference>
<evidence type="ECO:0000256" key="4">
    <source>
        <dbReference type="ARBA" id="ARBA00022801"/>
    </source>
</evidence>
<evidence type="ECO:0000256" key="2">
    <source>
        <dbReference type="ARBA" id="ARBA00022670"/>
    </source>
</evidence>
<evidence type="ECO:0000256" key="7">
    <source>
        <dbReference type="SAM" id="Coils"/>
    </source>
</evidence>
<evidence type="ECO:0000256" key="6">
    <source>
        <dbReference type="ARBA" id="ARBA00023049"/>
    </source>
</evidence>
<name>A0A285PER2_9HYPH</name>
<dbReference type="InterPro" id="IPR050570">
    <property type="entry name" value="Cell_wall_metabolism_enzyme"/>
</dbReference>
<dbReference type="Proteomes" id="UP000219439">
    <property type="component" value="Unassembled WGS sequence"/>
</dbReference>
<feature type="signal peptide" evidence="9">
    <location>
        <begin position="1"/>
        <end position="28"/>
    </location>
</feature>
<dbReference type="Pfam" id="PF01551">
    <property type="entry name" value="Peptidase_M23"/>
    <property type="match status" value="1"/>
</dbReference>
<dbReference type="InterPro" id="IPR016047">
    <property type="entry name" value="M23ase_b-sheet_dom"/>
</dbReference>
<dbReference type="OrthoDB" id="9809144at2"/>
<feature type="compositionally biased region" description="Polar residues" evidence="8">
    <location>
        <begin position="32"/>
        <end position="43"/>
    </location>
</feature>
<gene>
    <name evidence="11" type="ORF">SAMN06265368_2798</name>
</gene>
<evidence type="ECO:0000256" key="3">
    <source>
        <dbReference type="ARBA" id="ARBA00022723"/>
    </source>
</evidence>
<sequence length="470" mass="51323">MLAKHFAKRLSVALFGILLGQFPLITLAQQTPPAQSAQETPAQPTSPPINEAEQKAARALQAREKARQEQQKALEELEGSIKLSKERQAELQEEVARLEGDRQNLASGLIETADRIKTLERSLNESEARLKILFQDETALKVSLAEQRDALSGILAALQRIGRNPPPALAIKPSDALDAVRSAILLSTLVPEIRIEAQALASQLEQLINLKTKINEEKLALQTGLEKLNEERKRLDLLIAKKQEEEQKNRQAIKDESAKTEQLALKANSLNELIASMEREIEAARQAVQDAKESEKLAIEQEIATKKQKIAALKNAARLSPAIPFDKIKGLLRLPVEGTIIKQYGSANGFGGKAEGLSLATRSGAQVTSPADGWVVYSGPFRSFGKLLIINAGGGYHILLAGLENLTAELGQFILANEPIGQMKQTKLAQSDVLQDSASRPVLYLELRKDGVAIDPAPWWTVALKEKADG</sequence>
<evidence type="ECO:0000313" key="11">
    <source>
        <dbReference type="EMBL" id="SNZ19707.1"/>
    </source>
</evidence>
<comment type="cofactor">
    <cofactor evidence="1">
        <name>Zn(2+)</name>
        <dbReference type="ChEBI" id="CHEBI:29105"/>
    </cofactor>
</comment>
<feature type="coiled-coil region" evidence="7">
    <location>
        <begin position="197"/>
        <end position="316"/>
    </location>
</feature>
<evidence type="ECO:0000256" key="8">
    <source>
        <dbReference type="SAM" id="MobiDB-lite"/>
    </source>
</evidence>
<keyword evidence="6" id="KW-0482">Metalloprotease</keyword>
<evidence type="ECO:0000259" key="10">
    <source>
        <dbReference type="Pfam" id="PF01551"/>
    </source>
</evidence>
<feature type="chain" id="PRO_5012041015" evidence="9">
    <location>
        <begin position="29"/>
        <end position="470"/>
    </location>
</feature>
<keyword evidence="3" id="KW-0479">Metal-binding</keyword>
<dbReference type="SUPFAM" id="SSF51261">
    <property type="entry name" value="Duplicated hybrid motif"/>
    <property type="match status" value="1"/>
</dbReference>
<keyword evidence="12" id="KW-1185">Reference proteome</keyword>
<evidence type="ECO:0000256" key="9">
    <source>
        <dbReference type="SAM" id="SignalP"/>
    </source>
</evidence>
<evidence type="ECO:0000256" key="5">
    <source>
        <dbReference type="ARBA" id="ARBA00022833"/>
    </source>
</evidence>
<proteinExistence type="predicted"/>
<dbReference type="GO" id="GO:0004222">
    <property type="term" value="F:metalloendopeptidase activity"/>
    <property type="evidence" value="ECO:0007669"/>
    <property type="project" value="TreeGrafter"/>
</dbReference>
<accession>A0A285PER2</accession>
<keyword evidence="2" id="KW-0645">Protease</keyword>
<feature type="region of interest" description="Disordered" evidence="8">
    <location>
        <begin position="32"/>
        <end position="54"/>
    </location>
</feature>